<dbReference type="Pfam" id="PF21981">
    <property type="entry name" value="RecX_HTH3"/>
    <property type="match status" value="1"/>
</dbReference>
<comment type="subcellular location">
    <subcellularLocation>
        <location evidence="1 5">Cytoplasm</location>
    </subcellularLocation>
</comment>
<evidence type="ECO:0000259" key="6">
    <source>
        <dbReference type="Pfam" id="PF02631"/>
    </source>
</evidence>
<dbReference type="Gene3D" id="1.10.10.10">
    <property type="entry name" value="Winged helix-like DNA-binding domain superfamily/Winged helix DNA-binding domain"/>
    <property type="match status" value="3"/>
</dbReference>
<keyword evidence="4 5" id="KW-0963">Cytoplasm</keyword>
<evidence type="ECO:0000259" key="8">
    <source>
        <dbReference type="Pfam" id="PF21982"/>
    </source>
</evidence>
<evidence type="ECO:0000256" key="3">
    <source>
        <dbReference type="ARBA" id="ARBA00018111"/>
    </source>
</evidence>
<dbReference type="PANTHER" id="PTHR33602:SF1">
    <property type="entry name" value="REGULATORY PROTEIN RECX FAMILY PROTEIN"/>
    <property type="match status" value="1"/>
</dbReference>
<dbReference type="Pfam" id="PF02631">
    <property type="entry name" value="RecX_HTH2"/>
    <property type="match status" value="1"/>
</dbReference>
<dbReference type="AlphaFoldDB" id="A0A1T4XCA0"/>
<keyword evidence="10" id="KW-1185">Reference proteome</keyword>
<feature type="domain" description="RecX third three-helical" evidence="7">
    <location>
        <begin position="154"/>
        <end position="199"/>
    </location>
</feature>
<feature type="domain" description="RecX second three-helical" evidence="6">
    <location>
        <begin position="107"/>
        <end position="146"/>
    </location>
</feature>
<dbReference type="InterPro" id="IPR003783">
    <property type="entry name" value="Regulatory_RecX"/>
</dbReference>
<sequence length="211" mass="24984">MIITKVIKQNNKNERYNVFIDDEYSFSASSEDILKYSIKSGLEITKEQLNSLIECCEVTKCYNYALFILGKKDYTEYEISKKISDKGYSFTSISKTIEKLKLYDIINDERYVKKYINDCIYIKKYGRKKIEYNLQKKGINPDLIKECFFDNNSDYEYENALEILQKKIKYCKDEKNIRNKLIRHLLSKGFTYDIVKKAISSLKIEDDGDLL</sequence>
<evidence type="ECO:0000256" key="5">
    <source>
        <dbReference type="HAMAP-Rule" id="MF_01114"/>
    </source>
</evidence>
<dbReference type="PANTHER" id="PTHR33602">
    <property type="entry name" value="REGULATORY PROTEIN RECX FAMILY PROTEIN"/>
    <property type="match status" value="1"/>
</dbReference>
<evidence type="ECO:0000256" key="4">
    <source>
        <dbReference type="ARBA" id="ARBA00022490"/>
    </source>
</evidence>
<evidence type="ECO:0000259" key="7">
    <source>
        <dbReference type="Pfam" id="PF21981"/>
    </source>
</evidence>
<comment type="similarity">
    <text evidence="2 5">Belongs to the RecX family.</text>
</comment>
<proteinExistence type="inferred from homology"/>
<dbReference type="Proteomes" id="UP000190105">
    <property type="component" value="Unassembled WGS sequence"/>
</dbReference>
<organism evidence="9 10">
    <name type="scientific">Caloramator quimbayensis</name>
    <dbReference type="NCBI Taxonomy" id="1147123"/>
    <lineage>
        <taxon>Bacteria</taxon>
        <taxon>Bacillati</taxon>
        <taxon>Bacillota</taxon>
        <taxon>Clostridia</taxon>
        <taxon>Eubacteriales</taxon>
        <taxon>Clostridiaceae</taxon>
        <taxon>Caloramator</taxon>
    </lineage>
</organism>
<dbReference type="GO" id="GO:0006282">
    <property type="term" value="P:regulation of DNA repair"/>
    <property type="evidence" value="ECO:0007669"/>
    <property type="project" value="UniProtKB-UniRule"/>
</dbReference>
<evidence type="ECO:0000313" key="9">
    <source>
        <dbReference type="EMBL" id="SKA86768.1"/>
    </source>
</evidence>
<dbReference type="InterPro" id="IPR053924">
    <property type="entry name" value="RecX_HTH_2nd"/>
</dbReference>
<dbReference type="EMBL" id="FUYH01000007">
    <property type="protein sequence ID" value="SKA86768.1"/>
    <property type="molecule type" value="Genomic_DNA"/>
</dbReference>
<name>A0A1T4XCA0_9CLOT</name>
<evidence type="ECO:0000256" key="2">
    <source>
        <dbReference type="ARBA" id="ARBA00009695"/>
    </source>
</evidence>
<dbReference type="InterPro" id="IPR036388">
    <property type="entry name" value="WH-like_DNA-bd_sf"/>
</dbReference>
<comment type="function">
    <text evidence="5">Modulates RecA activity.</text>
</comment>
<feature type="domain" description="RecX first three-helical" evidence="8">
    <location>
        <begin position="61"/>
        <end position="100"/>
    </location>
</feature>
<dbReference type="RefSeq" id="WP_179122214.1">
    <property type="nucleotide sequence ID" value="NZ_FUYH01000007.1"/>
</dbReference>
<dbReference type="Pfam" id="PF21982">
    <property type="entry name" value="RecX_HTH1"/>
    <property type="match status" value="1"/>
</dbReference>
<evidence type="ECO:0000256" key="1">
    <source>
        <dbReference type="ARBA" id="ARBA00004496"/>
    </source>
</evidence>
<evidence type="ECO:0000313" key="10">
    <source>
        <dbReference type="Proteomes" id="UP000190105"/>
    </source>
</evidence>
<dbReference type="InterPro" id="IPR053925">
    <property type="entry name" value="RecX_HTH_3rd"/>
</dbReference>
<dbReference type="HAMAP" id="MF_01114">
    <property type="entry name" value="RecX"/>
    <property type="match status" value="1"/>
</dbReference>
<dbReference type="InterPro" id="IPR053926">
    <property type="entry name" value="RecX_HTH_1st"/>
</dbReference>
<protein>
    <recommendedName>
        <fullName evidence="3 5">Regulatory protein RecX</fullName>
    </recommendedName>
</protein>
<dbReference type="STRING" id="1147123.SAMN05443428_107135"/>
<gene>
    <name evidence="5" type="primary">recX</name>
    <name evidence="9" type="ORF">SAMN05443428_107135</name>
</gene>
<dbReference type="GO" id="GO:0005737">
    <property type="term" value="C:cytoplasm"/>
    <property type="evidence" value="ECO:0007669"/>
    <property type="project" value="UniProtKB-SubCell"/>
</dbReference>
<accession>A0A1T4XCA0</accession>
<reference evidence="10" key="1">
    <citation type="submission" date="2017-02" db="EMBL/GenBank/DDBJ databases">
        <authorList>
            <person name="Varghese N."/>
            <person name="Submissions S."/>
        </authorList>
    </citation>
    <scope>NUCLEOTIDE SEQUENCE [LARGE SCALE GENOMIC DNA]</scope>
    <source>
        <strain evidence="10">USBA 833</strain>
    </source>
</reference>